<dbReference type="Proteomes" id="UP000266841">
    <property type="component" value="Unassembled WGS sequence"/>
</dbReference>
<keyword evidence="4" id="KW-1185">Reference proteome</keyword>
<keyword evidence="2" id="KW-0732">Signal</keyword>
<accession>K0RFS7</accession>
<feature type="region of interest" description="Disordered" evidence="1">
    <location>
        <begin position="261"/>
        <end position="292"/>
    </location>
</feature>
<comment type="caution">
    <text evidence="3">The sequence shown here is derived from an EMBL/GenBank/DDBJ whole genome shotgun (WGS) entry which is preliminary data.</text>
</comment>
<evidence type="ECO:0000313" key="3">
    <source>
        <dbReference type="EMBL" id="EJK45437.1"/>
    </source>
</evidence>
<dbReference type="AlphaFoldDB" id="K0RFS7"/>
<evidence type="ECO:0000256" key="1">
    <source>
        <dbReference type="SAM" id="MobiDB-lite"/>
    </source>
</evidence>
<protein>
    <submittedName>
        <fullName evidence="3">Uncharacterized protein</fullName>
    </submittedName>
</protein>
<organism evidence="3 4">
    <name type="scientific">Thalassiosira oceanica</name>
    <name type="common">Marine diatom</name>
    <dbReference type="NCBI Taxonomy" id="159749"/>
    <lineage>
        <taxon>Eukaryota</taxon>
        <taxon>Sar</taxon>
        <taxon>Stramenopiles</taxon>
        <taxon>Ochrophyta</taxon>
        <taxon>Bacillariophyta</taxon>
        <taxon>Coscinodiscophyceae</taxon>
        <taxon>Thalassiosirophycidae</taxon>
        <taxon>Thalassiosirales</taxon>
        <taxon>Thalassiosiraceae</taxon>
        <taxon>Thalassiosira</taxon>
    </lineage>
</organism>
<dbReference type="OrthoDB" id="46716at2759"/>
<feature type="chain" id="PRO_5003836274" evidence="2">
    <location>
        <begin position="21"/>
        <end position="429"/>
    </location>
</feature>
<evidence type="ECO:0000313" key="4">
    <source>
        <dbReference type="Proteomes" id="UP000266841"/>
    </source>
</evidence>
<dbReference type="EMBL" id="AGNL01048518">
    <property type="protein sequence ID" value="EJK45437.1"/>
    <property type="molecule type" value="Genomic_DNA"/>
</dbReference>
<proteinExistence type="predicted"/>
<evidence type="ECO:0000256" key="2">
    <source>
        <dbReference type="SAM" id="SignalP"/>
    </source>
</evidence>
<feature type="compositionally biased region" description="Low complexity" evidence="1">
    <location>
        <begin position="280"/>
        <end position="292"/>
    </location>
</feature>
<name>K0RFS7_THAOC</name>
<feature type="signal peptide" evidence="2">
    <location>
        <begin position="1"/>
        <end position="20"/>
    </location>
</feature>
<sequence length="429" mass="47262">MIKTMAGATAILILVCPCLPFTTTTRDRPTVDVHSASCLSSQIDVSPSSSRSSHTRPSSEVVTLSLLSLPFLNSTQPDFFDPPSSLEVERSKSWSEALREFQSTFVGAALEPIVGCDNCVIEECSVLSTCARFDFMFVVRCTKESGTSSTQEILTTTLNSRLGELVARNICKQHAEQGSKAKFNNADEKEIARSISSKNDLDDIIKGLCLIASGLVARPDRPTSPHKVTMFKPFSSSDSHIMMQLKRSVEVISTLDNIKRQKRIKGSSSRRKGKCKRNVGGTSSSSNRLRSSGRTGRIRIIINGALRAGKAARNEAAVPEILQLKPYTKSDDEDVPLDLMIETINAVIRGEVFRYIATLTAESSPTEIDSIKRKAKKLLHGPTIELRSNGVSSEKDMDNRVDHYTEWVKDQLKSRTVTSLRQAISIFDD</sequence>
<gene>
    <name evidence="3" type="ORF">THAOC_35947</name>
</gene>
<reference evidence="3 4" key="1">
    <citation type="journal article" date="2012" name="Genome Biol.">
        <title>Genome and low-iron response of an oceanic diatom adapted to chronic iron limitation.</title>
        <authorList>
            <person name="Lommer M."/>
            <person name="Specht M."/>
            <person name="Roy A.S."/>
            <person name="Kraemer L."/>
            <person name="Andreson R."/>
            <person name="Gutowska M.A."/>
            <person name="Wolf J."/>
            <person name="Bergner S.V."/>
            <person name="Schilhabel M.B."/>
            <person name="Klostermeier U.C."/>
            <person name="Beiko R.G."/>
            <person name="Rosenstiel P."/>
            <person name="Hippler M."/>
            <person name="Laroche J."/>
        </authorList>
    </citation>
    <scope>NUCLEOTIDE SEQUENCE [LARGE SCALE GENOMIC DNA]</scope>
    <source>
        <strain evidence="3 4">CCMP1005</strain>
    </source>
</reference>
<feature type="compositionally biased region" description="Basic residues" evidence="1">
    <location>
        <begin position="261"/>
        <end position="277"/>
    </location>
</feature>